<proteinExistence type="predicted"/>
<evidence type="ECO:0000313" key="1">
    <source>
        <dbReference type="EMBL" id="NOU99833.1"/>
    </source>
</evidence>
<comment type="caution">
    <text evidence="1">The sequence shown here is derived from an EMBL/GenBank/DDBJ whole genome shotgun (WGS) entry which is preliminary data.</text>
</comment>
<evidence type="ECO:0008006" key="3">
    <source>
        <dbReference type="Google" id="ProtNLM"/>
    </source>
</evidence>
<dbReference type="EMBL" id="WHNZ01000015">
    <property type="protein sequence ID" value="NOU99833.1"/>
    <property type="molecule type" value="Genomic_DNA"/>
</dbReference>
<gene>
    <name evidence="1" type="ORF">GC097_07380</name>
</gene>
<evidence type="ECO:0000313" key="2">
    <source>
        <dbReference type="Proteomes" id="UP000618579"/>
    </source>
</evidence>
<dbReference type="RefSeq" id="WP_171682685.1">
    <property type="nucleotide sequence ID" value="NZ_WHNZ01000015.1"/>
</dbReference>
<sequence length="251" mass="27132">MSLEETVSRIVREVVTELLLKKEKPAAAAVRNSVMIVVADERHAAEVKQLISDISASARVIVAYCGDAPLPVYESAPDSNYEQIVLTGSDRSRWSEAVQQADIVVLPVLSIGTLVKIASLIDDEPSSGVIVNALVSGKEAVVSSSYVLPTGGDKLSVPPAIQDAVSDHLQLLSKYGVHVVYMKHLAVKVTKLSLTPRSAKRPLIHAKHVRDWVNEGETEISLSANVLMTPLAKEEAKLLGLTWRQSQEGNK</sequence>
<dbReference type="Proteomes" id="UP000618579">
    <property type="component" value="Unassembled WGS sequence"/>
</dbReference>
<accession>A0ABX1ZIB2</accession>
<protein>
    <recommendedName>
        <fullName evidence="3">Flavoprotein domain-containing protein</fullName>
    </recommendedName>
</protein>
<organism evidence="1 2">
    <name type="scientific">Paenibacillus planticolens</name>
    <dbReference type="NCBI Taxonomy" id="2654976"/>
    <lineage>
        <taxon>Bacteria</taxon>
        <taxon>Bacillati</taxon>
        <taxon>Bacillota</taxon>
        <taxon>Bacilli</taxon>
        <taxon>Bacillales</taxon>
        <taxon>Paenibacillaceae</taxon>
        <taxon>Paenibacillus</taxon>
    </lineage>
</organism>
<reference evidence="1 2" key="1">
    <citation type="submission" date="2019-10" db="EMBL/GenBank/DDBJ databases">
        <title>Description of Paenibacillus pedi sp. nov.</title>
        <authorList>
            <person name="Carlier A."/>
            <person name="Qi S."/>
        </authorList>
    </citation>
    <scope>NUCLEOTIDE SEQUENCE [LARGE SCALE GENOMIC DNA]</scope>
    <source>
        <strain evidence="1 2">LMG 31457</strain>
    </source>
</reference>
<name>A0ABX1ZIB2_9BACL</name>
<keyword evidence="2" id="KW-1185">Reference proteome</keyword>